<comment type="caution">
    <text evidence="4">The sequence shown here is derived from an EMBL/GenBank/DDBJ whole genome shotgun (WGS) entry which is preliminary data.</text>
</comment>
<evidence type="ECO:0000313" key="5">
    <source>
        <dbReference type="Proteomes" id="UP001428774"/>
    </source>
</evidence>
<keyword evidence="1 4" id="KW-0489">Methyltransferase</keyword>
<dbReference type="InterPro" id="IPR050210">
    <property type="entry name" value="tRNA_Adenine-N(6)_MTase"/>
</dbReference>
<feature type="domain" description="Methyltransferase small" evidence="3">
    <location>
        <begin position="38"/>
        <end position="131"/>
    </location>
</feature>
<dbReference type="AlphaFoldDB" id="A0AAW9SN52"/>
<dbReference type="Gene3D" id="3.40.50.150">
    <property type="entry name" value="Vaccinia Virus protein VP39"/>
    <property type="match status" value="1"/>
</dbReference>
<evidence type="ECO:0000313" key="4">
    <source>
        <dbReference type="EMBL" id="MEN9061675.1"/>
    </source>
</evidence>
<dbReference type="InterPro" id="IPR029063">
    <property type="entry name" value="SAM-dependent_MTases_sf"/>
</dbReference>
<dbReference type="PANTHER" id="PTHR47739:SF1">
    <property type="entry name" value="TRNA1(VAL) (ADENINE(37)-N6)-METHYLTRANSFERASE"/>
    <property type="match status" value="1"/>
</dbReference>
<evidence type="ECO:0000256" key="2">
    <source>
        <dbReference type="ARBA" id="ARBA00022691"/>
    </source>
</evidence>
<sequence>MRTDPFAEADLTRDAMLGRRVHVFQPREGYRAGTDPVLLAAAVAVTPGQAVLELGCGAAPALCCLGVRVPGLRLAGLELQPGYAALARRNLSENGLTGDIWEGDLAAPPAAMRAERFDAVIANPPYFEARRRVPASDTAREVARAGETPLETWVATASRRLKPRGFATFIQRAERLPELLAALDRHLGAPELWPLLPREGRAPRLILARARKEGRAEFRFHAPAVIHAFDSHESCGNRYTDRFEGVFRRGEPLIFPAKLR</sequence>
<dbReference type="GO" id="GO:0032259">
    <property type="term" value="P:methylation"/>
    <property type="evidence" value="ECO:0007669"/>
    <property type="project" value="UniProtKB-KW"/>
</dbReference>
<dbReference type="PROSITE" id="PS00092">
    <property type="entry name" value="N6_MTASE"/>
    <property type="match status" value="1"/>
</dbReference>
<organism evidence="4 5">
    <name type="scientific">Ponticoccus litoralis</name>
    <dbReference type="NCBI Taxonomy" id="422297"/>
    <lineage>
        <taxon>Bacteria</taxon>
        <taxon>Pseudomonadati</taxon>
        <taxon>Pseudomonadota</taxon>
        <taxon>Alphaproteobacteria</taxon>
        <taxon>Rhodobacterales</taxon>
        <taxon>Roseobacteraceae</taxon>
        <taxon>Ponticoccus</taxon>
    </lineage>
</organism>
<accession>A0AAW9SN52</accession>
<name>A0AAW9SN52_9RHOB</name>
<dbReference type="EMBL" id="JBDNCH010000002">
    <property type="protein sequence ID" value="MEN9061675.1"/>
    <property type="molecule type" value="Genomic_DNA"/>
</dbReference>
<dbReference type="GO" id="GO:0008757">
    <property type="term" value="F:S-adenosylmethionine-dependent methyltransferase activity"/>
    <property type="evidence" value="ECO:0007669"/>
    <property type="project" value="UniProtKB-ARBA"/>
</dbReference>
<dbReference type="InterPro" id="IPR007848">
    <property type="entry name" value="Small_mtfrase_dom"/>
</dbReference>
<dbReference type="Pfam" id="PF05175">
    <property type="entry name" value="MTS"/>
    <property type="match status" value="1"/>
</dbReference>
<dbReference type="Proteomes" id="UP001428774">
    <property type="component" value="Unassembled WGS sequence"/>
</dbReference>
<dbReference type="GO" id="GO:0008170">
    <property type="term" value="F:N-methyltransferase activity"/>
    <property type="evidence" value="ECO:0007669"/>
    <property type="project" value="UniProtKB-ARBA"/>
</dbReference>
<dbReference type="PANTHER" id="PTHR47739">
    <property type="entry name" value="TRNA1(VAL) (ADENINE(37)-N6)-METHYLTRANSFERASE"/>
    <property type="match status" value="1"/>
</dbReference>
<proteinExistence type="predicted"/>
<dbReference type="InterPro" id="IPR002052">
    <property type="entry name" value="DNA_methylase_N6_adenine_CS"/>
</dbReference>
<evidence type="ECO:0000259" key="3">
    <source>
        <dbReference type="Pfam" id="PF05175"/>
    </source>
</evidence>
<dbReference type="GO" id="GO:0003676">
    <property type="term" value="F:nucleic acid binding"/>
    <property type="evidence" value="ECO:0007669"/>
    <property type="project" value="InterPro"/>
</dbReference>
<keyword evidence="1 4" id="KW-0808">Transferase</keyword>
<gene>
    <name evidence="4" type="ORF">ABFB10_12210</name>
</gene>
<dbReference type="CDD" id="cd02440">
    <property type="entry name" value="AdoMet_MTases"/>
    <property type="match status" value="1"/>
</dbReference>
<keyword evidence="2" id="KW-0949">S-adenosyl-L-methionine</keyword>
<evidence type="ECO:0000256" key="1">
    <source>
        <dbReference type="ARBA" id="ARBA00022603"/>
    </source>
</evidence>
<protein>
    <submittedName>
        <fullName evidence="4">Methyltransferase</fullName>
    </submittedName>
</protein>
<dbReference type="SUPFAM" id="SSF53335">
    <property type="entry name" value="S-adenosyl-L-methionine-dependent methyltransferases"/>
    <property type="match status" value="1"/>
</dbReference>
<keyword evidence="5" id="KW-1185">Reference proteome</keyword>
<reference evidence="4 5" key="1">
    <citation type="submission" date="2024-05" db="EMBL/GenBank/DDBJ databases">
        <title>Genome sequence of Ponticoccus litoralis KCCM 90028.</title>
        <authorList>
            <person name="Kim J.M."/>
            <person name="Lee J.K."/>
            <person name="Choi B.J."/>
            <person name="Bayburt H."/>
            <person name="Baek J.H."/>
            <person name="Jeon C.O."/>
        </authorList>
    </citation>
    <scope>NUCLEOTIDE SEQUENCE [LARGE SCALE GENOMIC DNA]</scope>
    <source>
        <strain evidence="4 5">KCCM 90028</strain>
    </source>
</reference>
<dbReference type="RefSeq" id="WP_347166728.1">
    <property type="nucleotide sequence ID" value="NZ_JBDNCH010000002.1"/>
</dbReference>